<name>A0A0C3DDW4_9AGAM</name>
<dbReference type="InParanoid" id="A0A0C3DDW4"/>
<dbReference type="Proteomes" id="UP000053989">
    <property type="component" value="Unassembled WGS sequence"/>
</dbReference>
<proteinExistence type="predicted"/>
<dbReference type="EMBL" id="KN822080">
    <property type="protein sequence ID" value="KIM58905.1"/>
    <property type="molecule type" value="Genomic_DNA"/>
</dbReference>
<organism evidence="1 2">
    <name type="scientific">Scleroderma citrinum Foug A</name>
    <dbReference type="NCBI Taxonomy" id="1036808"/>
    <lineage>
        <taxon>Eukaryota</taxon>
        <taxon>Fungi</taxon>
        <taxon>Dikarya</taxon>
        <taxon>Basidiomycota</taxon>
        <taxon>Agaricomycotina</taxon>
        <taxon>Agaricomycetes</taxon>
        <taxon>Agaricomycetidae</taxon>
        <taxon>Boletales</taxon>
        <taxon>Sclerodermatineae</taxon>
        <taxon>Sclerodermataceae</taxon>
        <taxon>Scleroderma</taxon>
    </lineage>
</organism>
<evidence type="ECO:0000313" key="1">
    <source>
        <dbReference type="EMBL" id="KIM58905.1"/>
    </source>
</evidence>
<keyword evidence="2" id="KW-1185">Reference proteome</keyword>
<protein>
    <submittedName>
        <fullName evidence="1">Uncharacterized protein</fullName>
    </submittedName>
</protein>
<accession>A0A0C3DDW4</accession>
<dbReference type="AlphaFoldDB" id="A0A0C3DDW4"/>
<gene>
    <name evidence="1" type="ORF">SCLCIDRAFT_1050728</name>
</gene>
<evidence type="ECO:0000313" key="2">
    <source>
        <dbReference type="Proteomes" id="UP000053989"/>
    </source>
</evidence>
<dbReference type="HOGENOM" id="CLU_2198561_0_0_1"/>
<sequence>MTSLCQVISGSIESQGAFVDVGDKESGQLLWVACVSSVGMIYVQEYIDGQPNPLPIEQRTKKGSSQRHLIHTINSGLATLRFTSSPRQSQHLHFGAKQMALQCYTNEL</sequence>
<reference evidence="1 2" key="1">
    <citation type="submission" date="2014-04" db="EMBL/GenBank/DDBJ databases">
        <authorList>
            <consortium name="DOE Joint Genome Institute"/>
            <person name="Kuo A."/>
            <person name="Kohler A."/>
            <person name="Nagy L.G."/>
            <person name="Floudas D."/>
            <person name="Copeland A."/>
            <person name="Barry K.W."/>
            <person name="Cichocki N."/>
            <person name="Veneault-Fourrey C."/>
            <person name="LaButti K."/>
            <person name="Lindquist E.A."/>
            <person name="Lipzen A."/>
            <person name="Lundell T."/>
            <person name="Morin E."/>
            <person name="Murat C."/>
            <person name="Sun H."/>
            <person name="Tunlid A."/>
            <person name="Henrissat B."/>
            <person name="Grigoriev I.V."/>
            <person name="Hibbett D.S."/>
            <person name="Martin F."/>
            <person name="Nordberg H.P."/>
            <person name="Cantor M.N."/>
            <person name="Hua S.X."/>
        </authorList>
    </citation>
    <scope>NUCLEOTIDE SEQUENCE [LARGE SCALE GENOMIC DNA]</scope>
    <source>
        <strain evidence="1 2">Foug A</strain>
    </source>
</reference>
<reference evidence="2" key="2">
    <citation type="submission" date="2015-01" db="EMBL/GenBank/DDBJ databases">
        <title>Evolutionary Origins and Diversification of the Mycorrhizal Mutualists.</title>
        <authorList>
            <consortium name="DOE Joint Genome Institute"/>
            <consortium name="Mycorrhizal Genomics Consortium"/>
            <person name="Kohler A."/>
            <person name="Kuo A."/>
            <person name="Nagy L.G."/>
            <person name="Floudas D."/>
            <person name="Copeland A."/>
            <person name="Barry K.W."/>
            <person name="Cichocki N."/>
            <person name="Veneault-Fourrey C."/>
            <person name="LaButti K."/>
            <person name="Lindquist E.A."/>
            <person name="Lipzen A."/>
            <person name="Lundell T."/>
            <person name="Morin E."/>
            <person name="Murat C."/>
            <person name="Riley R."/>
            <person name="Ohm R."/>
            <person name="Sun H."/>
            <person name="Tunlid A."/>
            <person name="Henrissat B."/>
            <person name="Grigoriev I.V."/>
            <person name="Hibbett D.S."/>
            <person name="Martin F."/>
        </authorList>
    </citation>
    <scope>NUCLEOTIDE SEQUENCE [LARGE SCALE GENOMIC DNA]</scope>
    <source>
        <strain evidence="2">Foug A</strain>
    </source>
</reference>